<accession>A0A212K8C2</accession>
<name>A0A212K8C2_9BACT</name>
<proteinExistence type="predicted"/>
<evidence type="ECO:0000313" key="1">
    <source>
        <dbReference type="EMBL" id="SBW07950.1"/>
    </source>
</evidence>
<dbReference type="EMBL" id="FLUM01000003">
    <property type="protein sequence ID" value="SBW07950.1"/>
    <property type="molecule type" value="Genomic_DNA"/>
</dbReference>
<dbReference type="AlphaFoldDB" id="A0A212K8C2"/>
<gene>
    <name evidence="1" type="ORF">KL86DYS1_31802</name>
</gene>
<reference evidence="1" key="1">
    <citation type="submission" date="2016-04" db="EMBL/GenBank/DDBJ databases">
        <authorList>
            <person name="Evans L.H."/>
            <person name="Alamgir A."/>
            <person name="Owens N."/>
            <person name="Weber N.D."/>
            <person name="Virtaneva K."/>
            <person name="Barbian K."/>
            <person name="Babar A."/>
            <person name="Rosenke K."/>
        </authorList>
    </citation>
    <scope>NUCLEOTIDE SEQUENCE</scope>
    <source>
        <strain evidence="1">86-1</strain>
    </source>
</reference>
<organism evidence="1">
    <name type="scientific">uncultured Dysgonomonas sp</name>
    <dbReference type="NCBI Taxonomy" id="206096"/>
    <lineage>
        <taxon>Bacteria</taxon>
        <taxon>Pseudomonadati</taxon>
        <taxon>Bacteroidota</taxon>
        <taxon>Bacteroidia</taxon>
        <taxon>Bacteroidales</taxon>
        <taxon>Dysgonomonadaceae</taxon>
        <taxon>Dysgonomonas</taxon>
        <taxon>environmental samples</taxon>
    </lineage>
</organism>
<protein>
    <submittedName>
        <fullName evidence="1">Uncharacterized protein</fullName>
    </submittedName>
</protein>
<sequence>MNFVYIQNRMYVKLFKSKNKDLQMFIKSKNNETILFSDWYSYVHRLYHRTSRIYSL</sequence>